<dbReference type="PANTHER" id="PTHR34251">
    <property type="entry name" value="LEUCINE-, GLUTAMATE- AND LYSINE-RICH PROTEIN 1"/>
    <property type="match status" value="1"/>
</dbReference>
<evidence type="ECO:0000256" key="1">
    <source>
        <dbReference type="SAM" id="MobiDB-lite"/>
    </source>
</evidence>
<evidence type="ECO:0000313" key="3">
    <source>
        <dbReference type="Proteomes" id="UP001239994"/>
    </source>
</evidence>
<keyword evidence="3" id="KW-1185">Reference proteome</keyword>
<accession>A0AAD9DK10</accession>
<reference evidence="2" key="1">
    <citation type="submission" date="2023-03" db="EMBL/GenBank/DDBJ databases">
        <title>Electrophorus voltai genome.</title>
        <authorList>
            <person name="Bian C."/>
        </authorList>
    </citation>
    <scope>NUCLEOTIDE SEQUENCE</scope>
    <source>
        <strain evidence="2">CB-2022</strain>
        <tissue evidence="2">Muscle</tissue>
    </source>
</reference>
<dbReference type="Proteomes" id="UP001239994">
    <property type="component" value="Unassembled WGS sequence"/>
</dbReference>
<comment type="caution">
    <text evidence="2">The sequence shown here is derived from an EMBL/GenBank/DDBJ whole genome shotgun (WGS) entry which is preliminary data.</text>
</comment>
<gene>
    <name evidence="2" type="ORF">P4O66_018735</name>
</gene>
<evidence type="ECO:0000313" key="2">
    <source>
        <dbReference type="EMBL" id="KAK1785355.1"/>
    </source>
</evidence>
<proteinExistence type="predicted"/>
<name>A0AAD9DK10_9TELE</name>
<protein>
    <submittedName>
        <fullName evidence="2">Uncharacterized protein</fullName>
    </submittedName>
</protein>
<organism evidence="2 3">
    <name type="scientific">Electrophorus voltai</name>
    <dbReference type="NCBI Taxonomy" id="2609070"/>
    <lineage>
        <taxon>Eukaryota</taxon>
        <taxon>Metazoa</taxon>
        <taxon>Chordata</taxon>
        <taxon>Craniata</taxon>
        <taxon>Vertebrata</taxon>
        <taxon>Euteleostomi</taxon>
        <taxon>Actinopterygii</taxon>
        <taxon>Neopterygii</taxon>
        <taxon>Teleostei</taxon>
        <taxon>Ostariophysi</taxon>
        <taxon>Gymnotiformes</taxon>
        <taxon>Gymnotoidei</taxon>
        <taxon>Gymnotidae</taxon>
        <taxon>Electrophorus</taxon>
    </lineage>
</organism>
<feature type="region of interest" description="Disordered" evidence="1">
    <location>
        <begin position="301"/>
        <end position="408"/>
    </location>
</feature>
<dbReference type="AlphaFoldDB" id="A0AAD9DK10"/>
<dbReference type="InterPro" id="IPR038799">
    <property type="entry name" value="LEKR1"/>
</dbReference>
<sequence>MCVYSHTRPRPQKRPSDGWALGLAREWPSVAPVIPTCPLTDLSTHFLKAACDSGVLRTGDPLNAPALLTMELLMFLQHGERERERERERDEMRREIRNEGMRSVHDGGLLTGNSVFEEGGEQTRLANEQQLHPPGSTQNSTTCAPHWLALRTLGQAWGWRPHPPHVNGWIYDVTKLRREFPAVPRGDERERREALKNARRDELQELESTFRKRLEVVEEQRSKFCAAISALEQQVHEREEERRSGHAERQHKVLELQQFREEIASLQEENALLQETVRRECEERAELTATLSEARDQLMKLQRSATDPRGPQGPAQPSLPVLAPGHGHPPGRDTPAGRRIPASWQGASQPTPALPRLDKQRTRKQRGRRNPVLSQPMTQPPGPTGSALARPGSKAAHQAGLRVGAEAT</sequence>
<dbReference type="PANTHER" id="PTHR34251:SF1">
    <property type="entry name" value="LEUCINE, GLUTAMATE AND LYSINE RICH 1"/>
    <property type="match status" value="1"/>
</dbReference>
<dbReference type="EMBL" id="JAROKS010000026">
    <property type="protein sequence ID" value="KAK1785355.1"/>
    <property type="molecule type" value="Genomic_DNA"/>
</dbReference>